<dbReference type="InterPro" id="IPR027304">
    <property type="entry name" value="Trigger_fact/SurA_dom_sf"/>
</dbReference>
<evidence type="ECO:0000256" key="5">
    <source>
        <dbReference type="ARBA" id="ARBA00022692"/>
    </source>
</evidence>
<dbReference type="SUPFAM" id="SSF54534">
    <property type="entry name" value="FKBP-like"/>
    <property type="match status" value="1"/>
</dbReference>
<dbReference type="RefSeq" id="WP_123688369.1">
    <property type="nucleotide sequence ID" value="NZ_AP019700.1"/>
</dbReference>
<keyword evidence="4" id="KW-0997">Cell inner membrane</keyword>
<dbReference type="InterPro" id="IPR046357">
    <property type="entry name" value="PPIase_dom_sf"/>
</dbReference>
<keyword evidence="7 16" id="KW-0472">Membrane</keyword>
<feature type="region of interest" description="Disordered" evidence="15">
    <location>
        <begin position="415"/>
        <end position="434"/>
    </location>
</feature>
<dbReference type="Pfam" id="PF13624">
    <property type="entry name" value="SurA_N_3"/>
    <property type="match status" value="1"/>
</dbReference>
<dbReference type="Gene3D" id="1.10.4030.10">
    <property type="entry name" value="Porin chaperone SurA, peptide-binding domain"/>
    <property type="match status" value="1"/>
</dbReference>
<sequence length="625" mass="66485">MLQAIRSRATSWVVKLLFVLLILSFAVWGIGDIFRQPGAEATVITVGSEKVTGVEVVNQIRRDVEQLRPMFGGQLDMAQAREMGIVDRSIEQLVQRKLYAHAAADLGILVGDDAVRRALAANPQFRSAGQFDPRTFQAVLQQTRTTEQAYVASLRQDLARVAMTDPIVAGATAPTALADALYRHRNEKRRADALVLARALFPDVGTPDDAQLAATLDKLKDRFSTPELRRVTAIVLTPDALIEGIAISDAAAEGEYNARKLEFTKPEQRRLQQILVADEAVAKQAAEALAAGQDFATVAKDIAKVDPAGLDAGLMERSGLPEELAAVFQVEVGKTTAPLQSALGWHILKVVEIVPEAVQPFAEVKAAIVEQMRRERALDALANQATKLEDALAGGAKMDEAATAVGVTALALPPLDQQGRDGDGQPVSPLPGGPELVRLAFDTASGETAPLIEMPEGGYLVVHVDEVVPAKVRALADVRDALVQAWTEERQTEAAEKAADEILAAVKGGASLADAAKARGVEVKPAGPFMRTGGREALPLPQSVVTALFAGPVGTASKGIVADGVAIGVLTAIEPVDAKADQAAVDTLRQTLERDIVSDLTNELAQALRRRVSVEIDRAAIDRLL</sequence>
<evidence type="ECO:0000313" key="18">
    <source>
        <dbReference type="EMBL" id="ROQ01629.1"/>
    </source>
</evidence>
<dbReference type="Pfam" id="PF13145">
    <property type="entry name" value="Rotamase_2"/>
    <property type="match status" value="2"/>
</dbReference>
<comment type="caution">
    <text evidence="18">The sequence shown here is derived from an EMBL/GenBank/DDBJ whole genome shotgun (WGS) entry which is preliminary data.</text>
</comment>
<evidence type="ECO:0000256" key="10">
    <source>
        <dbReference type="ARBA" id="ARBA00031484"/>
    </source>
</evidence>
<evidence type="ECO:0000256" key="6">
    <source>
        <dbReference type="ARBA" id="ARBA00022989"/>
    </source>
</evidence>
<evidence type="ECO:0000256" key="14">
    <source>
        <dbReference type="PROSITE-ProRule" id="PRU00278"/>
    </source>
</evidence>
<evidence type="ECO:0000256" key="9">
    <source>
        <dbReference type="ARBA" id="ARBA00030642"/>
    </source>
</evidence>
<dbReference type="EMBL" id="RJKX01000011">
    <property type="protein sequence ID" value="ROQ01629.1"/>
    <property type="molecule type" value="Genomic_DNA"/>
</dbReference>
<accession>A0A3N1MEA7</accession>
<keyword evidence="14" id="KW-0697">Rotamase</keyword>
<evidence type="ECO:0000256" key="12">
    <source>
        <dbReference type="ARBA" id="ARBA00040743"/>
    </source>
</evidence>
<keyword evidence="14 18" id="KW-0413">Isomerase</keyword>
<feature type="domain" description="PpiC" evidence="17">
    <location>
        <begin position="266"/>
        <end position="352"/>
    </location>
</feature>
<organism evidence="18 19">
    <name type="scientific">Stella humosa</name>
    <dbReference type="NCBI Taxonomy" id="94"/>
    <lineage>
        <taxon>Bacteria</taxon>
        <taxon>Pseudomonadati</taxon>
        <taxon>Pseudomonadota</taxon>
        <taxon>Alphaproteobacteria</taxon>
        <taxon>Rhodospirillales</taxon>
        <taxon>Stellaceae</taxon>
        <taxon>Stella</taxon>
    </lineage>
</organism>
<evidence type="ECO:0000256" key="3">
    <source>
        <dbReference type="ARBA" id="ARBA00022475"/>
    </source>
</evidence>
<evidence type="ECO:0000256" key="16">
    <source>
        <dbReference type="SAM" id="Phobius"/>
    </source>
</evidence>
<keyword evidence="6 16" id="KW-1133">Transmembrane helix</keyword>
<dbReference type="SUPFAM" id="SSF109998">
    <property type="entry name" value="Triger factor/SurA peptide-binding domain-like"/>
    <property type="match status" value="1"/>
</dbReference>
<evidence type="ECO:0000256" key="7">
    <source>
        <dbReference type="ARBA" id="ARBA00023136"/>
    </source>
</evidence>
<keyword evidence="8" id="KW-0143">Chaperone</keyword>
<keyword evidence="5 16" id="KW-0812">Transmembrane</keyword>
<dbReference type="InterPro" id="IPR052029">
    <property type="entry name" value="PpiD_chaperone"/>
</dbReference>
<evidence type="ECO:0000313" key="19">
    <source>
        <dbReference type="Proteomes" id="UP000278222"/>
    </source>
</evidence>
<dbReference type="PANTHER" id="PTHR47529:SF1">
    <property type="entry name" value="PERIPLASMIC CHAPERONE PPID"/>
    <property type="match status" value="1"/>
</dbReference>
<gene>
    <name evidence="18" type="ORF">EDC65_0811</name>
</gene>
<comment type="similarity">
    <text evidence="11">Belongs to the PpiD chaperone family.</text>
</comment>
<dbReference type="GO" id="GO:0005886">
    <property type="term" value="C:plasma membrane"/>
    <property type="evidence" value="ECO:0007669"/>
    <property type="project" value="UniProtKB-SubCell"/>
</dbReference>
<evidence type="ECO:0000256" key="13">
    <source>
        <dbReference type="ARBA" id="ARBA00042775"/>
    </source>
</evidence>
<evidence type="ECO:0000256" key="11">
    <source>
        <dbReference type="ARBA" id="ARBA00038408"/>
    </source>
</evidence>
<dbReference type="Proteomes" id="UP000278222">
    <property type="component" value="Unassembled WGS sequence"/>
</dbReference>
<dbReference type="GO" id="GO:0003755">
    <property type="term" value="F:peptidyl-prolyl cis-trans isomerase activity"/>
    <property type="evidence" value="ECO:0007669"/>
    <property type="project" value="UniProtKB-KW"/>
</dbReference>
<dbReference type="InterPro" id="IPR000297">
    <property type="entry name" value="PPIase_PpiC"/>
</dbReference>
<evidence type="ECO:0000256" key="2">
    <source>
        <dbReference type="ARBA" id="ARBA00018370"/>
    </source>
</evidence>
<name>A0A3N1MEA7_9PROT</name>
<evidence type="ECO:0000256" key="4">
    <source>
        <dbReference type="ARBA" id="ARBA00022519"/>
    </source>
</evidence>
<evidence type="ECO:0000256" key="15">
    <source>
        <dbReference type="SAM" id="MobiDB-lite"/>
    </source>
</evidence>
<evidence type="ECO:0000256" key="8">
    <source>
        <dbReference type="ARBA" id="ARBA00023186"/>
    </source>
</evidence>
<dbReference type="Gene3D" id="3.10.50.40">
    <property type="match status" value="1"/>
</dbReference>
<feature type="transmembrane region" description="Helical" evidence="16">
    <location>
        <begin position="12"/>
        <end position="31"/>
    </location>
</feature>
<dbReference type="PROSITE" id="PS50198">
    <property type="entry name" value="PPIC_PPIASE_2"/>
    <property type="match status" value="1"/>
</dbReference>
<dbReference type="PANTHER" id="PTHR47529">
    <property type="entry name" value="PEPTIDYL-PROLYL CIS-TRANS ISOMERASE D"/>
    <property type="match status" value="1"/>
</dbReference>
<keyword evidence="3" id="KW-1003">Cell membrane</keyword>
<protein>
    <recommendedName>
        <fullName evidence="2">Parvulin-like PPIase</fullName>
    </recommendedName>
    <alternativeName>
        <fullName evidence="9">Peptidyl-prolyl cis-trans isomerase plp</fullName>
    </alternativeName>
    <alternativeName>
        <fullName evidence="12">Periplasmic chaperone PpiD</fullName>
    </alternativeName>
    <alternativeName>
        <fullName evidence="13">Periplasmic folding chaperone</fullName>
    </alternativeName>
    <alternativeName>
        <fullName evidence="10">Rotamase plp</fullName>
    </alternativeName>
</protein>
<proteinExistence type="inferred from homology"/>
<dbReference type="AlphaFoldDB" id="A0A3N1MEA7"/>
<reference evidence="18 19" key="1">
    <citation type="submission" date="2018-11" db="EMBL/GenBank/DDBJ databases">
        <title>Genomic Encyclopedia of Type Strains, Phase IV (KMG-IV): sequencing the most valuable type-strain genomes for metagenomic binning, comparative biology and taxonomic classification.</title>
        <authorList>
            <person name="Goeker M."/>
        </authorList>
    </citation>
    <scope>NUCLEOTIDE SEQUENCE [LARGE SCALE GENOMIC DNA]</scope>
    <source>
        <strain evidence="18 19">DSM 5900</strain>
    </source>
</reference>
<comment type="subcellular location">
    <subcellularLocation>
        <location evidence="1">Cell inner membrane</location>
        <topology evidence="1">Single-pass type II membrane protein</topology>
        <orientation evidence="1">Periplasmic side</orientation>
    </subcellularLocation>
</comment>
<keyword evidence="19" id="KW-1185">Reference proteome</keyword>
<dbReference type="OrthoDB" id="9768393at2"/>
<evidence type="ECO:0000256" key="1">
    <source>
        <dbReference type="ARBA" id="ARBA00004382"/>
    </source>
</evidence>
<evidence type="ECO:0000259" key="17">
    <source>
        <dbReference type="PROSITE" id="PS50198"/>
    </source>
</evidence>